<keyword evidence="1" id="KW-0677">Repeat</keyword>
<keyword evidence="4" id="KW-0067">ATP-binding</keyword>
<dbReference type="Proteomes" id="UP000233551">
    <property type="component" value="Unassembled WGS sequence"/>
</dbReference>
<sequence length="315" mass="36566">MAEVLLGAVVESITGNLLFLLSEKTAGPFRVEARIEALVEKLRRTDVVLREVEKRRVVSEDVKNWLRTLGDVLRDADDLLDDFSTEVFRRRVMGGDKRIQYLYEVRTFFSSSNQLIYAYKMIRRVKDIRERIDAILNDVIRFEIEADNNLIGSLGLVERRVRPRTHGFESEDQYVIGREKDKKEVIEFLLNPDFEENVSILPIVGIGGLGKTTLARLVFNDESVKEYFELKIWVCVSIDFDVEDILRAIVRECTPNEDLSKLNMSEVRERLGEELDGKKFLVVLDDLWNDNRDKWLNLHRYLVNGAKGKIQKKIG</sequence>
<keyword evidence="3" id="KW-0611">Plant defense</keyword>
<dbReference type="GO" id="GO:0005524">
    <property type="term" value="F:ATP binding"/>
    <property type="evidence" value="ECO:0007669"/>
    <property type="project" value="UniProtKB-KW"/>
</dbReference>
<dbReference type="STRING" id="22663.A0A2I0K7D6"/>
<keyword evidence="8" id="KW-1185">Reference proteome</keyword>
<keyword evidence="2" id="KW-0547">Nucleotide-binding</keyword>
<dbReference type="SUPFAM" id="SSF52540">
    <property type="entry name" value="P-loop containing nucleoside triphosphate hydrolases"/>
    <property type="match status" value="1"/>
</dbReference>
<dbReference type="PANTHER" id="PTHR36766">
    <property type="entry name" value="PLANT BROAD-SPECTRUM MILDEW RESISTANCE PROTEIN RPW8"/>
    <property type="match status" value="1"/>
</dbReference>
<evidence type="ECO:0000259" key="6">
    <source>
        <dbReference type="Pfam" id="PF18052"/>
    </source>
</evidence>
<dbReference type="Gene3D" id="1.20.5.4130">
    <property type="match status" value="1"/>
</dbReference>
<dbReference type="GO" id="GO:0043531">
    <property type="term" value="F:ADP binding"/>
    <property type="evidence" value="ECO:0007669"/>
    <property type="project" value="InterPro"/>
</dbReference>
<accession>A0A2I0K7D6</accession>
<dbReference type="PANTHER" id="PTHR36766:SF70">
    <property type="entry name" value="DISEASE RESISTANCE PROTEIN RGA4"/>
    <property type="match status" value="1"/>
</dbReference>
<evidence type="ECO:0000313" key="7">
    <source>
        <dbReference type="EMBL" id="PKI64033.1"/>
    </source>
</evidence>
<dbReference type="EMBL" id="PGOL01000855">
    <property type="protein sequence ID" value="PKI64033.1"/>
    <property type="molecule type" value="Genomic_DNA"/>
</dbReference>
<dbReference type="PRINTS" id="PR00364">
    <property type="entry name" value="DISEASERSIST"/>
</dbReference>
<name>A0A2I0K7D6_PUNGR</name>
<evidence type="ECO:0008006" key="9">
    <source>
        <dbReference type="Google" id="ProtNLM"/>
    </source>
</evidence>
<feature type="domain" description="Disease resistance N-terminal" evidence="6">
    <location>
        <begin position="9"/>
        <end position="94"/>
    </location>
</feature>
<reference evidence="7 8" key="1">
    <citation type="submission" date="2017-11" db="EMBL/GenBank/DDBJ databases">
        <title>De-novo sequencing of pomegranate (Punica granatum L.) genome.</title>
        <authorList>
            <person name="Akparov Z."/>
            <person name="Amiraslanov A."/>
            <person name="Hajiyeva S."/>
            <person name="Abbasov M."/>
            <person name="Kaur K."/>
            <person name="Hamwieh A."/>
            <person name="Solovyev V."/>
            <person name="Salamov A."/>
            <person name="Braich B."/>
            <person name="Kosarev P."/>
            <person name="Mahmoud A."/>
            <person name="Hajiyev E."/>
            <person name="Babayeva S."/>
            <person name="Izzatullayeva V."/>
            <person name="Mammadov A."/>
            <person name="Mammadov A."/>
            <person name="Sharifova S."/>
            <person name="Ojaghi J."/>
            <person name="Eynullazada K."/>
            <person name="Bayramov B."/>
            <person name="Abdulazimova A."/>
            <person name="Shahmuradov I."/>
        </authorList>
    </citation>
    <scope>NUCLEOTIDE SEQUENCE [LARGE SCALE GENOMIC DNA]</scope>
    <source>
        <strain evidence="8">cv. AG2017</strain>
        <tissue evidence="7">Leaf</tissue>
    </source>
</reference>
<dbReference type="FunFam" id="3.40.50.300:FF:001091">
    <property type="entry name" value="Probable disease resistance protein At1g61300"/>
    <property type="match status" value="1"/>
</dbReference>
<feature type="domain" description="NB-ARC" evidence="5">
    <location>
        <begin position="179"/>
        <end position="297"/>
    </location>
</feature>
<dbReference type="Pfam" id="PF00931">
    <property type="entry name" value="NB-ARC"/>
    <property type="match status" value="1"/>
</dbReference>
<evidence type="ECO:0000313" key="8">
    <source>
        <dbReference type="Proteomes" id="UP000233551"/>
    </source>
</evidence>
<dbReference type="GO" id="GO:0006952">
    <property type="term" value="P:defense response"/>
    <property type="evidence" value="ECO:0007669"/>
    <property type="project" value="UniProtKB-KW"/>
</dbReference>
<proteinExistence type="predicted"/>
<dbReference type="InterPro" id="IPR002182">
    <property type="entry name" value="NB-ARC"/>
</dbReference>
<evidence type="ECO:0000256" key="3">
    <source>
        <dbReference type="ARBA" id="ARBA00022821"/>
    </source>
</evidence>
<comment type="caution">
    <text evidence="7">The sequence shown here is derived from an EMBL/GenBank/DDBJ whole genome shotgun (WGS) entry which is preliminary data.</text>
</comment>
<dbReference type="Gene3D" id="3.40.50.300">
    <property type="entry name" value="P-loop containing nucleotide triphosphate hydrolases"/>
    <property type="match status" value="1"/>
</dbReference>
<organism evidence="7 8">
    <name type="scientific">Punica granatum</name>
    <name type="common">Pomegranate</name>
    <dbReference type="NCBI Taxonomy" id="22663"/>
    <lineage>
        <taxon>Eukaryota</taxon>
        <taxon>Viridiplantae</taxon>
        <taxon>Streptophyta</taxon>
        <taxon>Embryophyta</taxon>
        <taxon>Tracheophyta</taxon>
        <taxon>Spermatophyta</taxon>
        <taxon>Magnoliopsida</taxon>
        <taxon>eudicotyledons</taxon>
        <taxon>Gunneridae</taxon>
        <taxon>Pentapetalae</taxon>
        <taxon>rosids</taxon>
        <taxon>malvids</taxon>
        <taxon>Myrtales</taxon>
        <taxon>Lythraceae</taxon>
        <taxon>Punica</taxon>
    </lineage>
</organism>
<dbReference type="InterPro" id="IPR027417">
    <property type="entry name" value="P-loop_NTPase"/>
</dbReference>
<evidence type="ECO:0000259" key="5">
    <source>
        <dbReference type="Pfam" id="PF00931"/>
    </source>
</evidence>
<dbReference type="InterPro" id="IPR041118">
    <property type="entry name" value="Rx_N"/>
</dbReference>
<protein>
    <recommendedName>
        <fullName evidence="9">Disease resistance protein RGA3</fullName>
    </recommendedName>
</protein>
<evidence type="ECO:0000256" key="2">
    <source>
        <dbReference type="ARBA" id="ARBA00022741"/>
    </source>
</evidence>
<gene>
    <name evidence="7" type="ORF">CRG98_015565</name>
</gene>
<dbReference type="Pfam" id="PF18052">
    <property type="entry name" value="Rx_N"/>
    <property type="match status" value="1"/>
</dbReference>
<evidence type="ECO:0000256" key="4">
    <source>
        <dbReference type="ARBA" id="ARBA00022840"/>
    </source>
</evidence>
<dbReference type="AlphaFoldDB" id="A0A2I0K7D6"/>
<evidence type="ECO:0000256" key="1">
    <source>
        <dbReference type="ARBA" id="ARBA00022737"/>
    </source>
</evidence>